<keyword evidence="3" id="KW-1185">Reference proteome</keyword>
<feature type="compositionally biased region" description="Low complexity" evidence="1">
    <location>
        <begin position="672"/>
        <end position="686"/>
    </location>
</feature>
<sequence>MGKLTNLLKKKKSKGDDLSGQLTVGSTMTSSSASFETSGVPAAPFASVPVVTPLSLSIPTTGMTTTTELRSPFSLMDDIMDELAGTTPDTPQPSHSSDLSDLGLAFELSRQLDINASEAKTSTGRPGNGVQKVVGKLEQNRAFKDNAFLQQARSGAGVGGGLMPPTPPVSGGAPFRSTFNNSSTAHGNQQPTTTTTAAATGTTTTNTNAPSYLRSRFQTTKEAEEEEKAQAAARLREASRKANAQLPSDDEGSDVSSEEDSDDEQRGFKKQQRLLAQQQHQHQLFLQQQAILQNELAGVKGGEMGDGEVEVKPVVINHEAVIDRMKGRHRALLQGAHHHAAREENYEDYRDEYAMQQQGMGSSGGGGAAMAYGMQYGSMDPSMMYADDYQLQQQQQQQLYYPQGGIHGHPHANAAYNHPSVMNGMAPGYGYAHPPATMPSYASGMQMPMYHHNQYFQGGGGRGTPTPVMSHHIMQQQQFQQGGWSNSVVSDGSSLPNSSRRGSIQHSVVSSARVSEDSWNEASQQLQQQHHHHQLQRSMSAQSTQKTADSDSGYSGVASDQGKHTSFDDSLEDIQTTVGSEYEKSSSTGTKSKVDDVAKVIAVLSISQAAAAEKDSDGDDEDDQSSDDDKSEGSDSDSERDEDPESLKGSTIIDSIRHSHSQFKGGITTGFSSSPSAAASNNGSNENENDNDIDSSDDDDQPIILSRHNSARGNFLPAAAAAASAGIRISAEEAVMMSGPQVMQQVPVPTSNGQMQYMSAMNMYQQQPMHVSYMPPQQQQSQPQQQAYISMGYQFPGPQPGPMVPHHQHSYSVDRAMPPPSMVSQGPVARRVNPASASKGHTSTGSSGSAIQSQYPIPATTLLHPGPRRSQSVRARPQATSPINSNTNPAAAQGNGQAGRGRSSIDFVRLPNNGYQSMISGPINGPDFTSSGNCTGPYTRGYTEPLSSPPLQLQQHQQQALPPHLQQHHQQMEKQQLQQGYFMSGPMPSQYGYMMQTGVGVGVGMGVGVGGDPYSAHPHQQQILQAGRR</sequence>
<feature type="compositionally biased region" description="Acidic residues" evidence="1">
    <location>
        <begin position="248"/>
        <end position="263"/>
    </location>
</feature>
<feature type="compositionally biased region" description="Polar residues" evidence="1">
    <location>
        <begin position="177"/>
        <end position="191"/>
    </location>
</feature>
<comment type="caution">
    <text evidence="2">The sequence shown here is derived from an EMBL/GenBank/DDBJ whole genome shotgun (WGS) entry which is preliminary data.</text>
</comment>
<feature type="compositionally biased region" description="Acidic residues" evidence="1">
    <location>
        <begin position="687"/>
        <end position="701"/>
    </location>
</feature>
<dbReference type="OrthoDB" id="2450037at2759"/>
<dbReference type="EMBL" id="JAHRHY010000004">
    <property type="protein sequence ID" value="KAG9070358.1"/>
    <property type="molecule type" value="Genomic_DNA"/>
</dbReference>
<feature type="compositionally biased region" description="Polar residues" evidence="1">
    <location>
        <begin position="537"/>
        <end position="553"/>
    </location>
</feature>
<feature type="region of interest" description="Disordered" evidence="1">
    <location>
        <begin position="609"/>
        <end position="704"/>
    </location>
</feature>
<feature type="compositionally biased region" description="Polar residues" evidence="1">
    <location>
        <begin position="21"/>
        <end position="37"/>
    </location>
</feature>
<feature type="region of interest" description="Disordered" evidence="1">
    <location>
        <begin position="796"/>
        <end position="905"/>
    </location>
</feature>
<gene>
    <name evidence="2" type="ORF">KI688_009695</name>
</gene>
<feature type="compositionally biased region" description="Acidic residues" evidence="1">
    <location>
        <begin position="616"/>
        <end position="626"/>
    </location>
</feature>
<evidence type="ECO:0000313" key="2">
    <source>
        <dbReference type="EMBL" id="KAG9070358.1"/>
    </source>
</evidence>
<feature type="compositionally biased region" description="Polar residues" evidence="1">
    <location>
        <begin position="869"/>
        <end position="889"/>
    </location>
</feature>
<dbReference type="Proteomes" id="UP000707451">
    <property type="component" value="Unassembled WGS sequence"/>
</dbReference>
<protein>
    <submittedName>
        <fullName evidence="2">Uncharacterized protein</fullName>
    </submittedName>
</protein>
<reference evidence="2" key="1">
    <citation type="submission" date="2021-06" db="EMBL/GenBank/DDBJ databases">
        <title>Genome Sequence of Mortierella hyaline Strain SCG-10, a Cold-Adapted, Nitrate-Reducing Fungus Isolated from Soil in Minnesota, USA.</title>
        <authorList>
            <person name="Aldossari N."/>
        </authorList>
    </citation>
    <scope>NUCLEOTIDE SEQUENCE</scope>
    <source>
        <strain evidence="2">SCG-10</strain>
    </source>
</reference>
<evidence type="ECO:0000313" key="3">
    <source>
        <dbReference type="Proteomes" id="UP000707451"/>
    </source>
</evidence>
<feature type="region of interest" description="Disordered" evidence="1">
    <location>
        <begin position="1"/>
        <end position="39"/>
    </location>
</feature>
<feature type="compositionally biased region" description="Polar residues" evidence="1">
    <location>
        <begin position="482"/>
        <end position="513"/>
    </location>
</feature>
<feature type="region of interest" description="Disordered" evidence="1">
    <location>
        <begin position="164"/>
        <end position="273"/>
    </location>
</feature>
<feature type="compositionally biased region" description="Low complexity" evidence="1">
    <location>
        <begin position="835"/>
        <end position="850"/>
    </location>
</feature>
<proteinExistence type="predicted"/>
<evidence type="ECO:0000256" key="1">
    <source>
        <dbReference type="SAM" id="MobiDB-lite"/>
    </source>
</evidence>
<dbReference type="AlphaFoldDB" id="A0A9P8BWJ4"/>
<feature type="compositionally biased region" description="Acidic residues" evidence="1">
    <location>
        <begin position="634"/>
        <end position="644"/>
    </location>
</feature>
<feature type="compositionally biased region" description="Low complexity" evidence="1">
    <location>
        <begin position="192"/>
        <end position="209"/>
    </location>
</feature>
<name>A0A9P8BWJ4_9FUNG</name>
<accession>A0A9P8BWJ4</accession>
<organism evidence="2 3">
    <name type="scientific">Linnemannia hyalina</name>
    <dbReference type="NCBI Taxonomy" id="64524"/>
    <lineage>
        <taxon>Eukaryota</taxon>
        <taxon>Fungi</taxon>
        <taxon>Fungi incertae sedis</taxon>
        <taxon>Mucoromycota</taxon>
        <taxon>Mortierellomycotina</taxon>
        <taxon>Mortierellomycetes</taxon>
        <taxon>Mortierellales</taxon>
        <taxon>Mortierellaceae</taxon>
        <taxon>Linnemannia</taxon>
    </lineage>
</organism>
<feature type="region of interest" description="Disordered" evidence="1">
    <location>
        <begin position="476"/>
        <end position="569"/>
    </location>
</feature>